<protein>
    <submittedName>
        <fullName evidence="1">CSON000507 protein</fullName>
    </submittedName>
</protein>
<sequence>MSLWCQITPCQMEERKNHVKNHDKSFIEQRTDQFVYFSVNKRPPTGKSSMDEYLYHAFPEKVSPGIGRCHVNEFFFPDHCLQELKKNL</sequence>
<accession>A0A336MS97</accession>
<gene>
    <name evidence="1" type="primary">CSON000507</name>
</gene>
<organism evidence="1">
    <name type="scientific">Culicoides sonorensis</name>
    <name type="common">Biting midge</name>
    <dbReference type="NCBI Taxonomy" id="179676"/>
    <lineage>
        <taxon>Eukaryota</taxon>
        <taxon>Metazoa</taxon>
        <taxon>Ecdysozoa</taxon>
        <taxon>Arthropoda</taxon>
        <taxon>Hexapoda</taxon>
        <taxon>Insecta</taxon>
        <taxon>Pterygota</taxon>
        <taxon>Neoptera</taxon>
        <taxon>Endopterygota</taxon>
        <taxon>Diptera</taxon>
        <taxon>Nematocera</taxon>
        <taxon>Chironomoidea</taxon>
        <taxon>Ceratopogonidae</taxon>
        <taxon>Ceratopogoninae</taxon>
        <taxon>Culicoides</taxon>
        <taxon>Monoculicoides</taxon>
    </lineage>
</organism>
<evidence type="ECO:0000313" key="1">
    <source>
        <dbReference type="EMBL" id="SSX28808.1"/>
    </source>
</evidence>
<dbReference type="AlphaFoldDB" id="A0A336MS97"/>
<name>A0A336MS97_CULSO</name>
<reference evidence="1" key="1">
    <citation type="submission" date="2018-07" db="EMBL/GenBank/DDBJ databases">
        <authorList>
            <person name="Quirk P.G."/>
            <person name="Krulwich T.A."/>
        </authorList>
    </citation>
    <scope>NUCLEOTIDE SEQUENCE</scope>
</reference>
<dbReference type="VEuPathDB" id="VectorBase:CSON000507"/>
<proteinExistence type="predicted"/>
<dbReference type="EMBL" id="UFQT01001084">
    <property type="protein sequence ID" value="SSX28808.1"/>
    <property type="molecule type" value="Genomic_DNA"/>
</dbReference>